<proteinExistence type="predicted"/>
<keyword evidence="1" id="KW-0812">Transmembrane</keyword>
<evidence type="ECO:0000313" key="2">
    <source>
        <dbReference type="EMBL" id="KAG0573868.1"/>
    </source>
</evidence>
<dbReference type="AlphaFoldDB" id="A0A8T0HTQ7"/>
<dbReference type="Proteomes" id="UP000822688">
    <property type="component" value="Chromosome V"/>
</dbReference>
<accession>A0A8T0HTQ7</accession>
<dbReference type="EMBL" id="CM026426">
    <property type="protein sequence ID" value="KAG0573868.1"/>
    <property type="molecule type" value="Genomic_DNA"/>
</dbReference>
<comment type="caution">
    <text evidence="2">The sequence shown here is derived from an EMBL/GenBank/DDBJ whole genome shotgun (WGS) entry which is preliminary data.</text>
</comment>
<reference evidence="2" key="1">
    <citation type="submission" date="2020-06" db="EMBL/GenBank/DDBJ databases">
        <title>WGS assembly of Ceratodon purpureus strain R40.</title>
        <authorList>
            <person name="Carey S.B."/>
            <person name="Jenkins J."/>
            <person name="Shu S."/>
            <person name="Lovell J.T."/>
            <person name="Sreedasyam A."/>
            <person name="Maumus F."/>
            <person name="Tiley G.P."/>
            <person name="Fernandez-Pozo N."/>
            <person name="Barry K."/>
            <person name="Chen C."/>
            <person name="Wang M."/>
            <person name="Lipzen A."/>
            <person name="Daum C."/>
            <person name="Saski C.A."/>
            <person name="Payton A.C."/>
            <person name="Mcbreen J.C."/>
            <person name="Conrad R.E."/>
            <person name="Kollar L.M."/>
            <person name="Olsson S."/>
            <person name="Huttunen S."/>
            <person name="Landis J.B."/>
            <person name="Wickett N.J."/>
            <person name="Johnson M.G."/>
            <person name="Rensing S.A."/>
            <person name="Grimwood J."/>
            <person name="Schmutz J."/>
            <person name="Mcdaniel S.F."/>
        </authorList>
    </citation>
    <scope>NUCLEOTIDE SEQUENCE</scope>
    <source>
        <strain evidence="2">R40</strain>
    </source>
</reference>
<keyword evidence="1" id="KW-0472">Membrane</keyword>
<gene>
    <name evidence="2" type="ORF">KC19_VG216700</name>
</gene>
<evidence type="ECO:0000313" key="3">
    <source>
        <dbReference type="Proteomes" id="UP000822688"/>
    </source>
</evidence>
<organism evidence="2 3">
    <name type="scientific">Ceratodon purpureus</name>
    <name type="common">Fire moss</name>
    <name type="synonym">Dicranum purpureum</name>
    <dbReference type="NCBI Taxonomy" id="3225"/>
    <lineage>
        <taxon>Eukaryota</taxon>
        <taxon>Viridiplantae</taxon>
        <taxon>Streptophyta</taxon>
        <taxon>Embryophyta</taxon>
        <taxon>Bryophyta</taxon>
        <taxon>Bryophytina</taxon>
        <taxon>Bryopsida</taxon>
        <taxon>Dicranidae</taxon>
        <taxon>Pseudoditrichales</taxon>
        <taxon>Ditrichaceae</taxon>
        <taxon>Ceratodon</taxon>
    </lineage>
</organism>
<name>A0A8T0HTQ7_CERPU</name>
<keyword evidence="3" id="KW-1185">Reference proteome</keyword>
<keyword evidence="1" id="KW-1133">Transmembrane helix</keyword>
<sequence>MNAAVYIYDVAYFTVFKDMFPFTSVSDRFMPSILNLFISVVFFFHLIALLQYLPLLPSFRCFVFLFLPCYCCCLHSLRHFLDFWMDISLFQGHRAHSPRSQ</sequence>
<feature type="transmembrane region" description="Helical" evidence="1">
    <location>
        <begin position="29"/>
        <end position="50"/>
    </location>
</feature>
<protein>
    <submittedName>
        <fullName evidence="2">Uncharacterized protein</fullName>
    </submittedName>
</protein>
<evidence type="ECO:0000256" key="1">
    <source>
        <dbReference type="SAM" id="Phobius"/>
    </source>
</evidence>